<dbReference type="SUPFAM" id="SSF55729">
    <property type="entry name" value="Acyl-CoA N-acyltransferases (Nat)"/>
    <property type="match status" value="1"/>
</dbReference>
<dbReference type="InterPro" id="IPR016181">
    <property type="entry name" value="Acyl_CoA_acyltransferase"/>
</dbReference>
<organism evidence="2 3">
    <name type="scientific">Parascaris univalens</name>
    <name type="common">Nematode worm</name>
    <dbReference type="NCBI Taxonomy" id="6257"/>
    <lineage>
        <taxon>Eukaryota</taxon>
        <taxon>Metazoa</taxon>
        <taxon>Ecdysozoa</taxon>
        <taxon>Nematoda</taxon>
        <taxon>Chromadorea</taxon>
        <taxon>Rhabditida</taxon>
        <taxon>Spirurina</taxon>
        <taxon>Ascaridomorpha</taxon>
        <taxon>Ascaridoidea</taxon>
        <taxon>Ascarididae</taxon>
        <taxon>Parascaris</taxon>
    </lineage>
</organism>
<dbReference type="Pfam" id="PF18014">
    <property type="entry name" value="Acetyltransf_18"/>
    <property type="match status" value="1"/>
</dbReference>
<evidence type="ECO:0000313" key="2">
    <source>
        <dbReference type="Proteomes" id="UP000887569"/>
    </source>
</evidence>
<dbReference type="PANTHER" id="PTHR47237:SF2">
    <property type="entry name" value="BLL4206 PROTEIN"/>
    <property type="match status" value="1"/>
</dbReference>
<dbReference type="PANTHER" id="PTHR47237">
    <property type="entry name" value="SLL0310 PROTEIN"/>
    <property type="match status" value="1"/>
</dbReference>
<proteinExistence type="predicted"/>
<dbReference type="AlphaFoldDB" id="A0A915CAD0"/>
<accession>A0A915CAD0</accession>
<dbReference type="InterPro" id="IPR041496">
    <property type="entry name" value="YitH/HolE_GNAT"/>
</dbReference>
<evidence type="ECO:0000313" key="3">
    <source>
        <dbReference type="WBParaSite" id="PgR104_g042_t05"/>
    </source>
</evidence>
<dbReference type="WBParaSite" id="PgR104_g042_t05">
    <property type="protein sequence ID" value="PgR104_g042_t05"/>
    <property type="gene ID" value="PgR104_g042"/>
</dbReference>
<protein>
    <submittedName>
        <fullName evidence="3">N-acetyltransferase domain-containing protein</fullName>
    </submittedName>
</protein>
<dbReference type="CDD" id="cd04301">
    <property type="entry name" value="NAT_SF"/>
    <property type="match status" value="1"/>
</dbReference>
<dbReference type="Proteomes" id="UP000887569">
    <property type="component" value="Unplaced"/>
</dbReference>
<dbReference type="GO" id="GO:0016747">
    <property type="term" value="F:acyltransferase activity, transferring groups other than amino-acyl groups"/>
    <property type="evidence" value="ECO:0007669"/>
    <property type="project" value="InterPro"/>
</dbReference>
<name>A0A915CAD0_PARUN</name>
<feature type="domain" description="N-acetyltransferase" evidence="1">
    <location>
        <begin position="6"/>
        <end position="149"/>
    </location>
</feature>
<keyword evidence="2" id="KW-1185">Reference proteome</keyword>
<dbReference type="InterPro" id="IPR052729">
    <property type="entry name" value="Acyl/Acetyltrans_Enzymes"/>
</dbReference>
<dbReference type="Pfam" id="PF13508">
    <property type="entry name" value="Acetyltransf_7"/>
    <property type="match status" value="1"/>
</dbReference>
<reference evidence="3" key="1">
    <citation type="submission" date="2022-11" db="UniProtKB">
        <authorList>
            <consortium name="WormBaseParasite"/>
        </authorList>
    </citation>
    <scope>IDENTIFICATION</scope>
</reference>
<dbReference type="Gene3D" id="3.40.630.30">
    <property type="match status" value="1"/>
</dbReference>
<dbReference type="Gene3D" id="3.40.630.90">
    <property type="match status" value="1"/>
</dbReference>
<evidence type="ECO:0000259" key="1">
    <source>
        <dbReference type="PROSITE" id="PS51186"/>
    </source>
</evidence>
<sequence length="294" mass="34145">SKMETIEISIGNEENFHKAIDILYENVHWFNAYNDFNMYTKAFSYGYKFMIAKNRNNGEFIGSVSIVLHDDGIAFIDQFFVLPQFRGFGIGRQLFEAIFDERIKSQYNVGLHSELAISDYYNKKHGFSHFNEVFIDVIHITGIMKCVPENKKFRTTTNAAEALNDVFEVDSRIWNKSRKNFLTQWTQRTDGKFLAVYRDDEMLGYGVIRPASCKNGYLFGPIYAFDEEVFVTIFDGLIEQQQLENDATIEIRSPSTNSSRLYRLLDHRATLNNYIADMITHNFAQCGRAFCVIF</sequence>
<dbReference type="PROSITE" id="PS51186">
    <property type="entry name" value="GNAT"/>
    <property type="match status" value="1"/>
</dbReference>
<dbReference type="InterPro" id="IPR000182">
    <property type="entry name" value="GNAT_dom"/>
</dbReference>